<protein>
    <recommendedName>
        <fullName evidence="3">Tail specific protease domain-containing protein</fullName>
    </recommendedName>
</protein>
<evidence type="ECO:0000313" key="1">
    <source>
        <dbReference type="EMBL" id="RXZ35089.1"/>
    </source>
</evidence>
<accession>A0A4Q2IWH5</accession>
<keyword evidence="2" id="KW-1185">Reference proteome</keyword>
<dbReference type="OrthoDB" id="9812068at2"/>
<evidence type="ECO:0000313" key="2">
    <source>
        <dbReference type="Proteomes" id="UP000292347"/>
    </source>
</evidence>
<evidence type="ECO:0008006" key="3">
    <source>
        <dbReference type="Google" id="ProtNLM"/>
    </source>
</evidence>
<gene>
    <name evidence="1" type="ORF">EO081_05450</name>
</gene>
<name>A0A4Q2IWH5_9SPHN</name>
<reference evidence="1 2" key="1">
    <citation type="submission" date="2019-01" db="EMBL/GenBank/DDBJ databases">
        <title>Sphingomonas mucosissima sp. nov. and Sphingomonas desiccabilis sp. nov., from biological soil crusts in the Colorado Plateau, USA.</title>
        <authorList>
            <person name="Zhu D."/>
        </authorList>
    </citation>
    <scope>NUCLEOTIDE SEQUENCE [LARGE SCALE GENOMIC DNA]</scope>
    <source>
        <strain evidence="1 2">CP1D</strain>
    </source>
</reference>
<dbReference type="SUPFAM" id="SSF52096">
    <property type="entry name" value="ClpP/crotonase"/>
    <property type="match status" value="1"/>
</dbReference>
<proteinExistence type="predicted"/>
<dbReference type="InterPro" id="IPR029045">
    <property type="entry name" value="ClpP/crotonase-like_dom_sf"/>
</dbReference>
<dbReference type="EMBL" id="SDPT01000001">
    <property type="protein sequence ID" value="RXZ35089.1"/>
    <property type="molecule type" value="Genomic_DNA"/>
</dbReference>
<organism evidence="1 2">
    <name type="scientific">Sphingomonas desiccabilis</name>
    <dbReference type="NCBI Taxonomy" id="429134"/>
    <lineage>
        <taxon>Bacteria</taxon>
        <taxon>Pseudomonadati</taxon>
        <taxon>Pseudomonadota</taxon>
        <taxon>Alphaproteobacteria</taxon>
        <taxon>Sphingomonadales</taxon>
        <taxon>Sphingomonadaceae</taxon>
        <taxon>Sphingomonas</taxon>
    </lineage>
</organism>
<dbReference type="Gene3D" id="3.30.750.44">
    <property type="match status" value="1"/>
</dbReference>
<dbReference type="AlphaFoldDB" id="A0A4Q2IWH5"/>
<dbReference type="Gene3D" id="3.90.226.10">
    <property type="entry name" value="2-enoyl-CoA Hydratase, Chain A, domain 1"/>
    <property type="match status" value="1"/>
</dbReference>
<dbReference type="RefSeq" id="WP_129340867.1">
    <property type="nucleotide sequence ID" value="NZ_JACIDD010000001.1"/>
</dbReference>
<sequence length="414" mass="44562">MAHLRATVPLAVLLLLSAPTARAQTTPAAKPFDATAAWASFETLLRERYGYFDRPGIDGNAILSAFAEQARRAPDDKAFIDTLQLVAHNFADPHFVVGPLDLEDRAVIPTASDLFGSYDGTTFRILEVRADSDALAKDLKPGMIVRALDGRSPSAAIEAITGRPFATLAPTQIDFAFNMALAGTRRRPRTLEVTDGHRRRSVALAATTDQARRVQEGPLLSVERQGTLGILRIHNSLGDQALIAQFAQALASLADTTTLLIDLRNTPSGGNTSVARGILGHFVDHERPYQVHVIPYESRVLGPPRRFAEYVAPFGARYAGKVYVAGGRWTGSMGEGLMIGFDAIGATTVGSDLGDLLGALSNETIDGSTAKVDLGTEQLFTVDGLPREAYRPRLYLPRAERDGSHDPVLAAIPR</sequence>
<dbReference type="Proteomes" id="UP000292347">
    <property type="component" value="Unassembled WGS sequence"/>
</dbReference>
<comment type="caution">
    <text evidence="1">The sequence shown here is derived from an EMBL/GenBank/DDBJ whole genome shotgun (WGS) entry which is preliminary data.</text>
</comment>